<dbReference type="InterPro" id="IPR013810">
    <property type="entry name" value="Ribosomal_uS5_N"/>
</dbReference>
<dbReference type="InterPro" id="IPR000851">
    <property type="entry name" value="Ribosomal_uS5"/>
</dbReference>
<evidence type="ECO:0000259" key="11">
    <source>
        <dbReference type="PROSITE" id="PS50881"/>
    </source>
</evidence>
<keyword evidence="13" id="KW-1185">Reference proteome</keyword>
<evidence type="ECO:0000256" key="7">
    <source>
        <dbReference type="ARBA" id="ARBA00039335"/>
    </source>
</evidence>
<accession>A0AA43QHE5</accession>
<keyword evidence="5 8" id="KW-0687">Ribonucleoprotein</keyword>
<reference evidence="12" key="1">
    <citation type="journal article" date="2023" name="Genome Biol. Evol.">
        <title>First Whole Genome Sequence and Flow Cytometry Genome Size Data for the Lichen-Forming Fungus Ramalina farinacea (Ascomycota).</title>
        <authorList>
            <person name="Llewellyn T."/>
            <person name="Mian S."/>
            <person name="Hill R."/>
            <person name="Leitch I.J."/>
            <person name="Gaya E."/>
        </authorList>
    </citation>
    <scope>NUCLEOTIDE SEQUENCE</scope>
    <source>
        <strain evidence="12">LIQ254RAFAR</strain>
    </source>
</reference>
<sequence length="443" mass="49130">MKASSLVRATAAGPPKPYICRPCQRRFLHATKARRGDDDERSPRPPANPISIAGVNMGTSLQPNPSQPSVPALPPTTTDPNEITAADFKSYTPAELSQLRQHYTPAQMRAILASERAVSPHDLATQTKFRTNDPWAIDYATDFAHHHPVLDKPLRAPDSHHDPTQRFKTSEEIKDDVADFITTLPDEPTGKEFLDWRDNRARLMVGKEEAERDPIHYMSPEIPKGIPGLADRARKKNKTPIADPTSSSGQPQRQEEEVTPALARLMKQTGLTSLEIKKFRTKLLVSHRVVNQTRLGKIQSLYYLAVAGSPSRGLLGIGEGKSTEANDARQQAIYAAIRNLTPIPRYEYRTIFGDVKGKVGGVELELFNRPPGFGIRCQHLIHEMCRCCGISDMAARVGRSRNKMNTVKAAMQALLGQRLPEEVSKGLGRKLVDARKVFYGGNV</sequence>
<evidence type="ECO:0000256" key="6">
    <source>
        <dbReference type="ARBA" id="ARBA00037226"/>
    </source>
</evidence>
<dbReference type="GO" id="GO:0005763">
    <property type="term" value="C:mitochondrial small ribosomal subunit"/>
    <property type="evidence" value="ECO:0007669"/>
    <property type="project" value="UniProtKB-ARBA"/>
</dbReference>
<feature type="region of interest" description="Disordered" evidence="10">
    <location>
        <begin position="32"/>
        <end position="83"/>
    </location>
</feature>
<evidence type="ECO:0000256" key="8">
    <source>
        <dbReference type="PROSITE-ProRule" id="PRU00268"/>
    </source>
</evidence>
<dbReference type="Pfam" id="PF00333">
    <property type="entry name" value="Ribosomal_S5"/>
    <property type="match status" value="1"/>
</dbReference>
<dbReference type="InterPro" id="IPR005324">
    <property type="entry name" value="Ribosomal_uS5_C"/>
</dbReference>
<feature type="domain" description="S5 DRBM" evidence="11">
    <location>
        <begin position="279"/>
        <end position="343"/>
    </location>
</feature>
<evidence type="ECO:0000256" key="3">
    <source>
        <dbReference type="ARBA" id="ARBA00022980"/>
    </source>
</evidence>
<dbReference type="AlphaFoldDB" id="A0AA43QHE5"/>
<dbReference type="PANTHER" id="PTHR48277:SF1">
    <property type="entry name" value="MITOCHONDRIAL RIBOSOMAL PROTEIN S5"/>
    <property type="match status" value="1"/>
</dbReference>
<feature type="compositionally biased region" description="Basic and acidic residues" evidence="10">
    <location>
        <begin position="34"/>
        <end position="43"/>
    </location>
</feature>
<gene>
    <name evidence="12" type="primary">MRPS5</name>
    <name evidence="12" type="ORF">OHK93_005830</name>
</gene>
<evidence type="ECO:0000256" key="4">
    <source>
        <dbReference type="ARBA" id="ARBA00023128"/>
    </source>
</evidence>
<evidence type="ECO:0000313" key="13">
    <source>
        <dbReference type="Proteomes" id="UP001161017"/>
    </source>
</evidence>
<comment type="caution">
    <text evidence="12">The sequence shown here is derived from an EMBL/GenBank/DDBJ whole genome shotgun (WGS) entry which is preliminary data.</text>
</comment>
<evidence type="ECO:0000256" key="2">
    <source>
        <dbReference type="ARBA" id="ARBA00008945"/>
    </source>
</evidence>
<evidence type="ECO:0000256" key="10">
    <source>
        <dbReference type="SAM" id="MobiDB-lite"/>
    </source>
</evidence>
<keyword evidence="4" id="KW-0496">Mitochondrion</keyword>
<dbReference type="GO" id="GO:0003723">
    <property type="term" value="F:RNA binding"/>
    <property type="evidence" value="ECO:0007669"/>
    <property type="project" value="InterPro"/>
</dbReference>
<evidence type="ECO:0000256" key="9">
    <source>
        <dbReference type="RuleBase" id="RU003823"/>
    </source>
</evidence>
<dbReference type="PANTHER" id="PTHR48277">
    <property type="entry name" value="MITOCHONDRIAL RIBOSOMAL PROTEIN S5"/>
    <property type="match status" value="1"/>
</dbReference>
<dbReference type="GO" id="GO:0003735">
    <property type="term" value="F:structural constituent of ribosome"/>
    <property type="evidence" value="ECO:0007669"/>
    <property type="project" value="UniProtKB-UniRule"/>
</dbReference>
<dbReference type="FunFam" id="3.30.230.10:FF:000041">
    <property type="entry name" value="37S ribosomal protein S5"/>
    <property type="match status" value="1"/>
</dbReference>
<comment type="function">
    <text evidence="6">Component of the mitochondrial ribosome (mitoribosome), a dedicated translation machinery responsible for the synthesis of mitochondrial genome-encoded proteins, including at least some of the essential transmembrane subunits of the mitochondrial respiratory chain. The mitoribosomes are attached to the mitochondrial inner membrane and translation products are cotranslationally integrated into the membrane.</text>
</comment>
<feature type="region of interest" description="Disordered" evidence="10">
    <location>
        <begin position="218"/>
        <end position="258"/>
    </location>
</feature>
<evidence type="ECO:0000256" key="1">
    <source>
        <dbReference type="ARBA" id="ARBA00004173"/>
    </source>
</evidence>
<proteinExistence type="inferred from homology"/>
<dbReference type="Proteomes" id="UP001161017">
    <property type="component" value="Unassembled WGS sequence"/>
</dbReference>
<dbReference type="InterPro" id="IPR020568">
    <property type="entry name" value="Ribosomal_Su5_D2-typ_SF"/>
</dbReference>
<dbReference type="Gene3D" id="3.30.160.20">
    <property type="match status" value="1"/>
</dbReference>
<organism evidence="12 13">
    <name type="scientific">Ramalina farinacea</name>
    <dbReference type="NCBI Taxonomy" id="258253"/>
    <lineage>
        <taxon>Eukaryota</taxon>
        <taxon>Fungi</taxon>
        <taxon>Dikarya</taxon>
        <taxon>Ascomycota</taxon>
        <taxon>Pezizomycotina</taxon>
        <taxon>Lecanoromycetes</taxon>
        <taxon>OSLEUM clade</taxon>
        <taxon>Lecanoromycetidae</taxon>
        <taxon>Lecanorales</taxon>
        <taxon>Lecanorineae</taxon>
        <taxon>Ramalinaceae</taxon>
        <taxon>Ramalina</taxon>
    </lineage>
</organism>
<name>A0AA43QHE5_9LECA</name>
<protein>
    <recommendedName>
        <fullName evidence="7">Small ribosomal subunit protein uS5m</fullName>
    </recommendedName>
</protein>
<dbReference type="Gene3D" id="3.30.230.10">
    <property type="match status" value="1"/>
</dbReference>
<evidence type="ECO:0000313" key="12">
    <source>
        <dbReference type="EMBL" id="MDI1486598.1"/>
    </source>
</evidence>
<dbReference type="FunFam" id="3.30.160.20:FF:000022">
    <property type="entry name" value="28S ribosomal protein S5, mitochondrial"/>
    <property type="match status" value="1"/>
</dbReference>
<dbReference type="Pfam" id="PF03719">
    <property type="entry name" value="Ribosomal_S5_C"/>
    <property type="match status" value="1"/>
</dbReference>
<evidence type="ECO:0000256" key="5">
    <source>
        <dbReference type="ARBA" id="ARBA00023274"/>
    </source>
</evidence>
<feature type="compositionally biased region" description="Pro residues" evidence="10">
    <location>
        <begin position="65"/>
        <end position="74"/>
    </location>
</feature>
<keyword evidence="3 8" id="KW-0689">Ribosomal protein</keyword>
<dbReference type="PROSITE" id="PS50881">
    <property type="entry name" value="S5_DSRBD"/>
    <property type="match status" value="1"/>
</dbReference>
<comment type="subcellular location">
    <subcellularLocation>
        <location evidence="1">Mitochondrion</location>
    </subcellularLocation>
</comment>
<comment type="similarity">
    <text evidence="2 9">Belongs to the universal ribosomal protein uS5 family.</text>
</comment>
<dbReference type="InterPro" id="IPR014721">
    <property type="entry name" value="Ribsml_uS5_D2-typ_fold_subgr"/>
</dbReference>
<dbReference type="EMBL" id="JAPUFD010000003">
    <property type="protein sequence ID" value="MDI1486598.1"/>
    <property type="molecule type" value="Genomic_DNA"/>
</dbReference>
<dbReference type="GO" id="GO:0006412">
    <property type="term" value="P:translation"/>
    <property type="evidence" value="ECO:0007669"/>
    <property type="project" value="InterPro"/>
</dbReference>
<dbReference type="SUPFAM" id="SSF54211">
    <property type="entry name" value="Ribosomal protein S5 domain 2-like"/>
    <property type="match status" value="1"/>
</dbReference>
<dbReference type="SUPFAM" id="SSF54768">
    <property type="entry name" value="dsRNA-binding domain-like"/>
    <property type="match status" value="1"/>
</dbReference>